<proteinExistence type="predicted"/>
<dbReference type="EMBL" id="JABCIY010000347">
    <property type="protein sequence ID" value="KAF7184914.1"/>
    <property type="molecule type" value="Genomic_DNA"/>
</dbReference>
<evidence type="ECO:0000313" key="1">
    <source>
        <dbReference type="EMBL" id="KAF7184914.1"/>
    </source>
</evidence>
<dbReference type="Proteomes" id="UP000660729">
    <property type="component" value="Unassembled WGS sequence"/>
</dbReference>
<comment type="caution">
    <text evidence="1">The sequence shown here is derived from an EMBL/GenBank/DDBJ whole genome shotgun (WGS) entry which is preliminary data.</text>
</comment>
<sequence length="350" mass="39503">MRHISLSWLRWVPIAVVAAALIFAATKASTPRLHNRSGQTLLSFSGSSNTSHLFRRAARCDWDTAGQDTPNPNQCQTYVRNGKAIWCMMYARYGVKPSDFDDFDALEQNGWTETHDQLASASDFSTETKGLALAFQRLGISSNYDKWVNLEQTHSKNVPAGSSDATATIVRTGAKYKNFYNLEDGAIVGLFNFGPEWMNKNRKPAPLPVSTLPKLRQWSDVHWLGLQDYATVEEERPEKLREIKHAFRYAVSGKNMEEAIEMVLEVDQPSQVPVWPGKIFTRNYPDRSGERFYALLGASNIRGFGWLLAQHKNELGFKIIKAIHIFNCPAVTASRGTFHQYCIYMQIGDA</sequence>
<organism evidence="1 2">
    <name type="scientific">Pseudocercospora fuligena</name>
    <dbReference type="NCBI Taxonomy" id="685502"/>
    <lineage>
        <taxon>Eukaryota</taxon>
        <taxon>Fungi</taxon>
        <taxon>Dikarya</taxon>
        <taxon>Ascomycota</taxon>
        <taxon>Pezizomycotina</taxon>
        <taxon>Dothideomycetes</taxon>
        <taxon>Dothideomycetidae</taxon>
        <taxon>Mycosphaerellales</taxon>
        <taxon>Mycosphaerellaceae</taxon>
        <taxon>Pseudocercospora</taxon>
    </lineage>
</organism>
<evidence type="ECO:0000313" key="2">
    <source>
        <dbReference type="Proteomes" id="UP000660729"/>
    </source>
</evidence>
<gene>
    <name evidence="1" type="ORF">HII31_13726</name>
</gene>
<reference evidence="1" key="1">
    <citation type="submission" date="2020-04" db="EMBL/GenBank/DDBJ databases">
        <title>Draft genome resource of the tomato pathogen Pseudocercospora fuligena.</title>
        <authorList>
            <person name="Zaccaron A."/>
        </authorList>
    </citation>
    <scope>NUCLEOTIDE SEQUENCE</scope>
    <source>
        <strain evidence="1">PF001</strain>
    </source>
</reference>
<accession>A0A8H6R4A2</accession>
<name>A0A8H6R4A2_9PEZI</name>
<protein>
    <submittedName>
        <fullName evidence="1">Uncharacterized protein</fullName>
    </submittedName>
</protein>
<keyword evidence="2" id="KW-1185">Reference proteome</keyword>
<dbReference type="OrthoDB" id="3641889at2759"/>
<dbReference type="AlphaFoldDB" id="A0A8H6R4A2"/>